<dbReference type="AlphaFoldDB" id="A0A1T4WHT8"/>
<keyword evidence="8" id="KW-1185">Reference proteome</keyword>
<feature type="transmembrane region" description="Helical" evidence="6">
    <location>
        <begin position="110"/>
        <end position="128"/>
    </location>
</feature>
<reference evidence="8" key="1">
    <citation type="submission" date="2017-02" db="EMBL/GenBank/DDBJ databases">
        <authorList>
            <person name="Varghese N."/>
            <person name="Submissions S."/>
        </authorList>
    </citation>
    <scope>NUCLEOTIDE SEQUENCE [LARGE SCALE GENOMIC DNA]</scope>
    <source>
        <strain evidence="8">DSM 22720</strain>
    </source>
</reference>
<gene>
    <name evidence="7" type="ORF">SAMN02745132_04943</name>
</gene>
<organism evidence="7 8">
    <name type="scientific">Enterovibrio nigricans DSM 22720</name>
    <dbReference type="NCBI Taxonomy" id="1121868"/>
    <lineage>
        <taxon>Bacteria</taxon>
        <taxon>Pseudomonadati</taxon>
        <taxon>Pseudomonadota</taxon>
        <taxon>Gammaproteobacteria</taxon>
        <taxon>Vibrionales</taxon>
        <taxon>Vibrionaceae</taxon>
        <taxon>Enterovibrio</taxon>
    </lineage>
</organism>
<evidence type="ECO:0000313" key="8">
    <source>
        <dbReference type="Proteomes" id="UP000190162"/>
    </source>
</evidence>
<keyword evidence="4 6" id="KW-1133">Transmembrane helix</keyword>
<accession>A0A1T4WHT8</accession>
<feature type="transmembrane region" description="Helical" evidence="6">
    <location>
        <begin position="21"/>
        <end position="44"/>
    </location>
</feature>
<feature type="transmembrane region" description="Helical" evidence="6">
    <location>
        <begin position="161"/>
        <end position="181"/>
    </location>
</feature>
<evidence type="ECO:0000256" key="2">
    <source>
        <dbReference type="ARBA" id="ARBA00022475"/>
    </source>
</evidence>
<sequence length="205" mass="22317">MVNLKITLCPSDPVLTRLNKALRIMMVITILAVIALVVFTVGMLPHFEVNNLFDIPVNSELLGASAFLPEGYIGIWTALPFAMWLFLAVEGVPLAAEEATNPARDMPRGIIASMLFLLLFAALVLFLVPGGAGAEAMKSHTAPLVGALQAIYGNNSIIAKFVNIIGLFGLIASFFSIIYAYSRQVFALSRAGYLPRWLCCLNRWN</sequence>
<evidence type="ECO:0000256" key="1">
    <source>
        <dbReference type="ARBA" id="ARBA00004651"/>
    </source>
</evidence>
<dbReference type="InterPro" id="IPR050367">
    <property type="entry name" value="APC_superfamily"/>
</dbReference>
<dbReference type="EMBL" id="FUXU01000229">
    <property type="protein sequence ID" value="SKA76860.1"/>
    <property type="molecule type" value="Genomic_DNA"/>
</dbReference>
<protein>
    <submittedName>
        <fullName evidence="7">Amino acid permease</fullName>
    </submittedName>
</protein>
<dbReference type="GO" id="GO:0005886">
    <property type="term" value="C:plasma membrane"/>
    <property type="evidence" value="ECO:0007669"/>
    <property type="project" value="UniProtKB-SubCell"/>
</dbReference>
<evidence type="ECO:0000256" key="6">
    <source>
        <dbReference type="SAM" id="Phobius"/>
    </source>
</evidence>
<dbReference type="PANTHER" id="PTHR42770">
    <property type="entry name" value="AMINO ACID TRANSPORTER-RELATED"/>
    <property type="match status" value="1"/>
</dbReference>
<dbReference type="Proteomes" id="UP000190162">
    <property type="component" value="Unassembled WGS sequence"/>
</dbReference>
<evidence type="ECO:0000256" key="4">
    <source>
        <dbReference type="ARBA" id="ARBA00022989"/>
    </source>
</evidence>
<dbReference type="InterPro" id="IPR002293">
    <property type="entry name" value="AA/rel_permease1"/>
</dbReference>
<evidence type="ECO:0000313" key="7">
    <source>
        <dbReference type="EMBL" id="SKA76860.1"/>
    </source>
</evidence>
<feature type="transmembrane region" description="Helical" evidence="6">
    <location>
        <begin position="71"/>
        <end position="89"/>
    </location>
</feature>
<keyword evidence="5 6" id="KW-0472">Membrane</keyword>
<dbReference type="Gene3D" id="1.20.1740.10">
    <property type="entry name" value="Amino acid/polyamine transporter I"/>
    <property type="match status" value="1"/>
</dbReference>
<keyword evidence="2" id="KW-1003">Cell membrane</keyword>
<proteinExistence type="predicted"/>
<comment type="subcellular location">
    <subcellularLocation>
        <location evidence="1">Cell membrane</location>
        <topology evidence="1">Multi-pass membrane protein</topology>
    </subcellularLocation>
</comment>
<keyword evidence="3 6" id="KW-0812">Transmembrane</keyword>
<name>A0A1T4WHT8_9GAMM</name>
<evidence type="ECO:0000256" key="3">
    <source>
        <dbReference type="ARBA" id="ARBA00022692"/>
    </source>
</evidence>
<dbReference type="Pfam" id="PF13520">
    <property type="entry name" value="AA_permease_2"/>
    <property type="match status" value="1"/>
</dbReference>
<dbReference type="GO" id="GO:0022857">
    <property type="term" value="F:transmembrane transporter activity"/>
    <property type="evidence" value="ECO:0007669"/>
    <property type="project" value="InterPro"/>
</dbReference>
<evidence type="ECO:0000256" key="5">
    <source>
        <dbReference type="ARBA" id="ARBA00023136"/>
    </source>
</evidence>
<dbReference type="PANTHER" id="PTHR42770:SF7">
    <property type="entry name" value="MEMBRANE PROTEIN"/>
    <property type="match status" value="1"/>
</dbReference>